<evidence type="ECO:0000256" key="7">
    <source>
        <dbReference type="ARBA" id="ARBA00023136"/>
    </source>
</evidence>
<evidence type="ECO:0000256" key="2">
    <source>
        <dbReference type="ARBA" id="ARBA00022448"/>
    </source>
</evidence>
<reference evidence="12" key="1">
    <citation type="submission" date="2020-10" db="EMBL/GenBank/DDBJ databases">
        <authorList>
            <person name="Gilroy R."/>
        </authorList>
    </citation>
    <scope>NUCLEOTIDE SEQUENCE</scope>
    <source>
        <strain evidence="12">CHK195-15760</strain>
    </source>
</reference>
<dbReference type="PANTHER" id="PTHR12428:SF65">
    <property type="entry name" value="CYTOCHROME C OXIDASE ASSEMBLY PROTEIN COX18, MITOCHONDRIAL"/>
    <property type="match status" value="1"/>
</dbReference>
<reference evidence="12" key="2">
    <citation type="journal article" date="2021" name="PeerJ">
        <title>Extensive microbial diversity within the chicken gut microbiome revealed by metagenomics and culture.</title>
        <authorList>
            <person name="Gilroy R."/>
            <person name="Ravi A."/>
            <person name="Getino M."/>
            <person name="Pursley I."/>
            <person name="Horton D.L."/>
            <person name="Alikhan N.F."/>
            <person name="Baker D."/>
            <person name="Gharbi K."/>
            <person name="Hall N."/>
            <person name="Watson M."/>
            <person name="Adriaenssens E.M."/>
            <person name="Foster-Nyarko E."/>
            <person name="Jarju S."/>
            <person name="Secka A."/>
            <person name="Antonio M."/>
            <person name="Oren A."/>
            <person name="Chaudhuri R.R."/>
            <person name="La Ragione R."/>
            <person name="Hildebrand F."/>
            <person name="Pallen M.J."/>
        </authorList>
    </citation>
    <scope>NUCLEOTIDE SEQUENCE</scope>
    <source>
        <strain evidence="12">CHK195-15760</strain>
    </source>
</reference>
<evidence type="ECO:0000256" key="10">
    <source>
        <dbReference type="SAM" id="Phobius"/>
    </source>
</evidence>
<feature type="transmembrane region" description="Helical" evidence="10">
    <location>
        <begin position="238"/>
        <end position="261"/>
    </location>
</feature>
<name>A0A9D1S9Z4_9FIRM</name>
<comment type="similarity">
    <text evidence="9">Belongs to the OXA1/ALB3/YidC family.</text>
</comment>
<dbReference type="GO" id="GO:0051205">
    <property type="term" value="P:protein insertion into membrane"/>
    <property type="evidence" value="ECO:0007669"/>
    <property type="project" value="TreeGrafter"/>
</dbReference>
<sequence length="286" mass="32966">MAFLANIFGYLLHAIYNIIQNYGIAIILFSIVLKLLLLPLSIKQQKTMKKSTKIQGKLKEIQFKYKNDPEKLNQETIRLYKEENMSPFSGCLSSILQIVILFAVFYLVSRPLTYMQKVDPALIEQYTNEIKQEQQNNNAYTEIAIIQHKGPNDERVNLNMNFLGIDLSKVPTQSLNDPRVYIIPVLYVITSFVSIRMTTNMQKKKKEKEVVQETDSNKLVKVEDEVDPMEQANKSMGLLMPIMSISIAIIAPLGLALYWLVSNVLMIIERIVLNKWMESKEEKENV</sequence>
<keyword evidence="5" id="KW-0653">Protein transport</keyword>
<evidence type="ECO:0000256" key="3">
    <source>
        <dbReference type="ARBA" id="ARBA00022475"/>
    </source>
</evidence>
<evidence type="ECO:0000256" key="5">
    <source>
        <dbReference type="ARBA" id="ARBA00022927"/>
    </source>
</evidence>
<keyword evidence="6 10" id="KW-1133">Transmembrane helix</keyword>
<dbReference type="GO" id="GO:0005886">
    <property type="term" value="C:plasma membrane"/>
    <property type="evidence" value="ECO:0007669"/>
    <property type="project" value="UniProtKB-SubCell"/>
</dbReference>
<keyword evidence="3" id="KW-1003">Cell membrane</keyword>
<dbReference type="PANTHER" id="PTHR12428">
    <property type="entry name" value="OXA1"/>
    <property type="match status" value="1"/>
</dbReference>
<dbReference type="CDD" id="cd20070">
    <property type="entry name" value="5TM_YidC_Alb3"/>
    <property type="match status" value="1"/>
</dbReference>
<comment type="caution">
    <text evidence="12">The sequence shown here is derived from an EMBL/GenBank/DDBJ whole genome shotgun (WGS) entry which is preliminary data.</text>
</comment>
<proteinExistence type="inferred from homology"/>
<keyword evidence="8" id="KW-0143">Chaperone</keyword>
<dbReference type="InterPro" id="IPR028055">
    <property type="entry name" value="YidC/Oxa/ALB_C"/>
</dbReference>
<dbReference type="GO" id="GO:0015031">
    <property type="term" value="P:protein transport"/>
    <property type="evidence" value="ECO:0007669"/>
    <property type="project" value="UniProtKB-KW"/>
</dbReference>
<dbReference type="Proteomes" id="UP000824093">
    <property type="component" value="Unassembled WGS sequence"/>
</dbReference>
<dbReference type="GO" id="GO:0032977">
    <property type="term" value="F:membrane insertase activity"/>
    <property type="evidence" value="ECO:0007669"/>
    <property type="project" value="InterPro"/>
</dbReference>
<dbReference type="AlphaFoldDB" id="A0A9D1S9Z4"/>
<protein>
    <submittedName>
        <fullName evidence="12">YidC/Oxa1 family membrane protein insertase</fullName>
    </submittedName>
</protein>
<keyword evidence="4 9" id="KW-0812">Transmembrane</keyword>
<dbReference type="NCBIfam" id="TIGR03592">
    <property type="entry name" value="yidC_oxa1_cterm"/>
    <property type="match status" value="1"/>
</dbReference>
<comment type="subcellular location">
    <subcellularLocation>
        <location evidence="1">Cell membrane</location>
        <topology evidence="1">Multi-pass membrane protein</topology>
    </subcellularLocation>
    <subcellularLocation>
        <location evidence="9">Membrane</location>
        <topology evidence="9">Multi-pass membrane protein</topology>
    </subcellularLocation>
</comment>
<gene>
    <name evidence="12" type="ORF">IAB70_07265</name>
</gene>
<keyword evidence="2" id="KW-0813">Transport</keyword>
<evidence type="ECO:0000256" key="4">
    <source>
        <dbReference type="ARBA" id="ARBA00022692"/>
    </source>
</evidence>
<feature type="transmembrane region" description="Helical" evidence="10">
    <location>
        <begin position="88"/>
        <end position="108"/>
    </location>
</feature>
<feature type="domain" description="Membrane insertase YidC/Oxa/ALB C-terminal" evidence="11">
    <location>
        <begin position="22"/>
        <end position="275"/>
    </location>
</feature>
<dbReference type="EMBL" id="DVNH01000057">
    <property type="protein sequence ID" value="HIU52386.1"/>
    <property type="molecule type" value="Genomic_DNA"/>
</dbReference>
<keyword evidence="7 10" id="KW-0472">Membrane</keyword>
<evidence type="ECO:0000313" key="13">
    <source>
        <dbReference type="Proteomes" id="UP000824093"/>
    </source>
</evidence>
<feature type="transmembrane region" description="Helical" evidence="10">
    <location>
        <begin position="20"/>
        <end position="40"/>
    </location>
</feature>
<evidence type="ECO:0000259" key="11">
    <source>
        <dbReference type="Pfam" id="PF02096"/>
    </source>
</evidence>
<dbReference type="Pfam" id="PF02096">
    <property type="entry name" value="60KD_IMP"/>
    <property type="match status" value="1"/>
</dbReference>
<feature type="transmembrane region" description="Helical" evidence="10">
    <location>
        <begin position="180"/>
        <end position="198"/>
    </location>
</feature>
<organism evidence="12 13">
    <name type="scientific">Candidatus Merdicola faecigallinarum</name>
    <dbReference type="NCBI Taxonomy" id="2840862"/>
    <lineage>
        <taxon>Bacteria</taxon>
        <taxon>Bacillati</taxon>
        <taxon>Bacillota</taxon>
        <taxon>Clostridia</taxon>
        <taxon>Candidatus Merdicola</taxon>
    </lineage>
</organism>
<dbReference type="InterPro" id="IPR047196">
    <property type="entry name" value="YidC_ALB_C"/>
</dbReference>
<evidence type="ECO:0000256" key="1">
    <source>
        <dbReference type="ARBA" id="ARBA00004651"/>
    </source>
</evidence>
<evidence type="ECO:0000256" key="8">
    <source>
        <dbReference type="ARBA" id="ARBA00023186"/>
    </source>
</evidence>
<accession>A0A9D1S9Z4</accession>
<evidence type="ECO:0000256" key="9">
    <source>
        <dbReference type="RuleBase" id="RU003945"/>
    </source>
</evidence>
<evidence type="ECO:0000313" key="12">
    <source>
        <dbReference type="EMBL" id="HIU52386.1"/>
    </source>
</evidence>
<dbReference type="InterPro" id="IPR001708">
    <property type="entry name" value="YidC/ALB3/OXA1/COX18"/>
</dbReference>
<evidence type="ECO:0000256" key="6">
    <source>
        <dbReference type="ARBA" id="ARBA00022989"/>
    </source>
</evidence>